<dbReference type="SUPFAM" id="SSF111331">
    <property type="entry name" value="NAD kinase/diacylglycerol kinase-like"/>
    <property type="match status" value="1"/>
</dbReference>
<organism evidence="6 7">
    <name type="scientific">Flavobacterium beibuense F44-8</name>
    <dbReference type="NCBI Taxonomy" id="1406840"/>
    <lineage>
        <taxon>Bacteria</taxon>
        <taxon>Pseudomonadati</taxon>
        <taxon>Bacteroidota</taxon>
        <taxon>Flavobacteriia</taxon>
        <taxon>Flavobacteriales</taxon>
        <taxon>Flavobacteriaceae</taxon>
        <taxon>Flavobacterium</taxon>
    </lineage>
</organism>
<dbReference type="PANTHER" id="PTHR12358:SF54">
    <property type="entry name" value="SPHINGOSINE KINASE RELATED PROTEIN"/>
    <property type="match status" value="1"/>
</dbReference>
<dbReference type="Gene3D" id="3.40.50.10330">
    <property type="entry name" value="Probable inorganic polyphosphate/atp-NAD kinase, domain 1"/>
    <property type="match status" value="1"/>
</dbReference>
<keyword evidence="1" id="KW-0808">Transferase</keyword>
<dbReference type="EMBL" id="JRLV01000011">
    <property type="protein sequence ID" value="KGO80224.1"/>
    <property type="molecule type" value="Genomic_DNA"/>
</dbReference>
<dbReference type="GO" id="GO:0016301">
    <property type="term" value="F:kinase activity"/>
    <property type="evidence" value="ECO:0007669"/>
    <property type="project" value="UniProtKB-KW"/>
</dbReference>
<dbReference type="InterPro" id="IPR017438">
    <property type="entry name" value="ATP-NAD_kinase_N"/>
</dbReference>
<dbReference type="InterPro" id="IPR016064">
    <property type="entry name" value="NAD/diacylglycerol_kinase_sf"/>
</dbReference>
<evidence type="ECO:0000313" key="6">
    <source>
        <dbReference type="EMBL" id="KGO80224.1"/>
    </source>
</evidence>
<dbReference type="InterPro" id="IPR005218">
    <property type="entry name" value="Diacylglycerol/lipid_kinase"/>
</dbReference>
<dbReference type="Pfam" id="PF19279">
    <property type="entry name" value="YegS_C"/>
    <property type="match status" value="1"/>
</dbReference>
<keyword evidence="7" id="KW-1185">Reference proteome</keyword>
<evidence type="ECO:0000256" key="4">
    <source>
        <dbReference type="ARBA" id="ARBA00022840"/>
    </source>
</evidence>
<dbReference type="Proteomes" id="UP000030129">
    <property type="component" value="Unassembled WGS sequence"/>
</dbReference>
<dbReference type="STRING" id="1406840.Q763_11225"/>
<keyword evidence="3" id="KW-0418">Kinase</keyword>
<sequence length="292" mass="32218">MKYLHFIVNPISGKGNHVIDKELLVSIFPENEYRIEISHTEGKDHAKTLAVKAVKNGADCVIACGGDGTVNEVASALIGSQVPLGIVPVGSGNGLASNLGIKGSLQEVITTIKKQNITVIDSGCVNDNYFFSNAGLGIDAEVIKKYEQKGKRKLWAYIVASLEASLSFKHYNTTIKFGDKELDINPFLLFISNSNQMGYDMSLTPQAKLNDGYLNLVTAPKMSFLQKMKMGFLVLNRNFLKFKAAQHNLAQSLTIYQPERIYTDIQIDGEYHSLKTNYIHIEIIPASLKVIC</sequence>
<protein>
    <recommendedName>
        <fullName evidence="5">DAGKc domain-containing protein</fullName>
    </recommendedName>
</protein>
<evidence type="ECO:0000313" key="7">
    <source>
        <dbReference type="Proteomes" id="UP000030129"/>
    </source>
</evidence>
<dbReference type="GO" id="GO:0008654">
    <property type="term" value="P:phospholipid biosynthetic process"/>
    <property type="evidence" value="ECO:0007669"/>
    <property type="project" value="InterPro"/>
</dbReference>
<accession>A0A0A2LK10</accession>
<dbReference type="InterPro" id="IPR001206">
    <property type="entry name" value="Diacylglycerol_kinase_cat_dom"/>
</dbReference>
<dbReference type="InterPro" id="IPR050187">
    <property type="entry name" value="Lipid_Phosphate_FormReg"/>
</dbReference>
<dbReference type="Gene3D" id="2.60.200.40">
    <property type="match status" value="1"/>
</dbReference>
<dbReference type="GO" id="GO:0005524">
    <property type="term" value="F:ATP binding"/>
    <property type="evidence" value="ECO:0007669"/>
    <property type="project" value="UniProtKB-KW"/>
</dbReference>
<gene>
    <name evidence="6" type="ORF">Q763_11225</name>
</gene>
<dbReference type="eggNOG" id="COG1597">
    <property type="taxonomic scope" value="Bacteria"/>
</dbReference>
<proteinExistence type="predicted"/>
<evidence type="ECO:0000256" key="1">
    <source>
        <dbReference type="ARBA" id="ARBA00022679"/>
    </source>
</evidence>
<dbReference type="Pfam" id="PF00781">
    <property type="entry name" value="DAGK_cat"/>
    <property type="match status" value="1"/>
</dbReference>
<dbReference type="RefSeq" id="WP_035134191.1">
    <property type="nucleotide sequence ID" value="NZ_JRLV01000011.1"/>
</dbReference>
<dbReference type="PROSITE" id="PS50146">
    <property type="entry name" value="DAGK"/>
    <property type="match status" value="1"/>
</dbReference>
<comment type="caution">
    <text evidence="6">The sequence shown here is derived from an EMBL/GenBank/DDBJ whole genome shotgun (WGS) entry which is preliminary data.</text>
</comment>
<dbReference type="AlphaFoldDB" id="A0A0A2LK10"/>
<name>A0A0A2LK10_9FLAO</name>
<dbReference type="PANTHER" id="PTHR12358">
    <property type="entry name" value="SPHINGOSINE KINASE"/>
    <property type="match status" value="1"/>
</dbReference>
<evidence type="ECO:0000259" key="5">
    <source>
        <dbReference type="PROSITE" id="PS50146"/>
    </source>
</evidence>
<dbReference type="SMART" id="SM00046">
    <property type="entry name" value="DAGKc"/>
    <property type="match status" value="1"/>
</dbReference>
<feature type="domain" description="DAGKc" evidence="5">
    <location>
        <begin position="1"/>
        <end position="129"/>
    </location>
</feature>
<evidence type="ECO:0000256" key="2">
    <source>
        <dbReference type="ARBA" id="ARBA00022741"/>
    </source>
</evidence>
<keyword evidence="2" id="KW-0547">Nucleotide-binding</keyword>
<reference evidence="6 7" key="1">
    <citation type="submission" date="2013-09" db="EMBL/GenBank/DDBJ databases">
        <authorList>
            <person name="Zeng Z."/>
            <person name="Chen C."/>
        </authorList>
    </citation>
    <scope>NUCLEOTIDE SEQUENCE [LARGE SCALE GENOMIC DNA]</scope>
    <source>
        <strain evidence="6 7">F44-8</strain>
    </source>
</reference>
<evidence type="ECO:0000256" key="3">
    <source>
        <dbReference type="ARBA" id="ARBA00022777"/>
    </source>
</evidence>
<dbReference type="NCBIfam" id="TIGR00147">
    <property type="entry name" value="YegS/Rv2252/BmrU family lipid kinase"/>
    <property type="match status" value="1"/>
</dbReference>
<keyword evidence="4" id="KW-0067">ATP-binding</keyword>
<dbReference type="InterPro" id="IPR045540">
    <property type="entry name" value="YegS/DAGK_C"/>
</dbReference>